<accession>A0A445MC56</accession>
<protein>
    <submittedName>
        <fullName evidence="1">Uncharacterized protein</fullName>
    </submittedName>
</protein>
<name>A0A445MC56_ENSVE</name>
<proteinExistence type="predicted"/>
<organism evidence="1">
    <name type="scientific">Ensete ventricosum</name>
    <name type="common">Abyssinian banana</name>
    <name type="synonym">Musa ensete</name>
    <dbReference type="NCBI Taxonomy" id="4639"/>
    <lineage>
        <taxon>Eukaryota</taxon>
        <taxon>Viridiplantae</taxon>
        <taxon>Streptophyta</taxon>
        <taxon>Embryophyta</taxon>
        <taxon>Tracheophyta</taxon>
        <taxon>Spermatophyta</taxon>
        <taxon>Magnoliopsida</taxon>
        <taxon>Liliopsida</taxon>
        <taxon>Zingiberales</taxon>
        <taxon>Musaceae</taxon>
        <taxon>Ensete</taxon>
    </lineage>
</organism>
<gene>
    <name evidence="1" type="ORF">BHM03_00007156</name>
</gene>
<sequence>MIQWDLARRFAEGIGKLAGNTLGDHWKKTERLTTRMTEVARLAGILVGKPLVSDEYTTAAQAFGRLMVLPLRASAASTSCHPCRGPSYSLAVAATPVGSQPVGGLPNFWRSSH</sequence>
<dbReference type="Proteomes" id="UP000290560">
    <property type="component" value="Unassembled WGS sequence"/>
</dbReference>
<dbReference type="AlphaFoldDB" id="A0A445MC56"/>
<evidence type="ECO:0000313" key="1">
    <source>
        <dbReference type="EMBL" id="RZR71768.1"/>
    </source>
</evidence>
<reference evidence="1" key="1">
    <citation type="journal article" date="2018" name="Data Brief">
        <title>Genome sequence data from 17 accessions of Ensete ventricosum, a staple food crop for millions in Ethiopia.</title>
        <authorList>
            <person name="Yemataw Z."/>
            <person name="Muzemil S."/>
            <person name="Ambachew D."/>
            <person name="Tripathi L."/>
            <person name="Tesfaye K."/>
            <person name="Chala A."/>
            <person name="Farbos A."/>
            <person name="O'Neill P."/>
            <person name="Moore K."/>
            <person name="Grant M."/>
            <person name="Studholme D.J."/>
        </authorList>
    </citation>
    <scope>NUCLEOTIDE SEQUENCE [LARGE SCALE GENOMIC DNA]</scope>
    <source>
        <tissue evidence="1">Leaf</tissue>
    </source>
</reference>
<dbReference type="EMBL" id="KV875581">
    <property type="protein sequence ID" value="RZR71768.1"/>
    <property type="molecule type" value="Genomic_DNA"/>
</dbReference>